<comment type="caution">
    <text evidence="2">The sequence shown here is derived from an EMBL/GenBank/DDBJ whole genome shotgun (WGS) entry which is preliminary data.</text>
</comment>
<evidence type="ECO:0000313" key="3">
    <source>
        <dbReference type="Proteomes" id="UP000650081"/>
    </source>
</evidence>
<dbReference type="AlphaFoldDB" id="A0A923PI51"/>
<organism evidence="2 3">
    <name type="scientific">Neolewinella lacunae</name>
    <dbReference type="NCBI Taxonomy" id="1517758"/>
    <lineage>
        <taxon>Bacteria</taxon>
        <taxon>Pseudomonadati</taxon>
        <taxon>Bacteroidota</taxon>
        <taxon>Saprospiria</taxon>
        <taxon>Saprospirales</taxon>
        <taxon>Lewinellaceae</taxon>
        <taxon>Neolewinella</taxon>
    </lineage>
</organism>
<proteinExistence type="predicted"/>
<feature type="transmembrane region" description="Helical" evidence="1">
    <location>
        <begin position="6"/>
        <end position="26"/>
    </location>
</feature>
<evidence type="ECO:0000313" key="2">
    <source>
        <dbReference type="EMBL" id="MBC6993035.1"/>
    </source>
</evidence>
<gene>
    <name evidence="2" type="ORF">H9S92_02585</name>
</gene>
<name>A0A923PI51_9BACT</name>
<dbReference type="RefSeq" id="WP_187465160.1">
    <property type="nucleotide sequence ID" value="NZ_JACSIT010000050.1"/>
</dbReference>
<dbReference type="EMBL" id="JACSIT010000050">
    <property type="protein sequence ID" value="MBC6993035.1"/>
    <property type="molecule type" value="Genomic_DNA"/>
</dbReference>
<reference evidence="2" key="1">
    <citation type="submission" date="2020-08" db="EMBL/GenBank/DDBJ databases">
        <title>Lewinella bacteria from marine environments.</title>
        <authorList>
            <person name="Zhong Y."/>
        </authorList>
    </citation>
    <scope>NUCLEOTIDE SEQUENCE</scope>
    <source>
        <strain evidence="2">KCTC 42187</strain>
    </source>
</reference>
<feature type="transmembrane region" description="Helical" evidence="1">
    <location>
        <begin position="33"/>
        <end position="55"/>
    </location>
</feature>
<keyword evidence="1" id="KW-1133">Transmembrane helix</keyword>
<protein>
    <submittedName>
        <fullName evidence="2">Uncharacterized protein</fullName>
    </submittedName>
</protein>
<sequence>MNTLLFVMICFGVLLLFVLAEALLAFIDRMITLLFKLLVVVVLLILVISICVAGLGL</sequence>
<keyword evidence="1" id="KW-0812">Transmembrane</keyword>
<accession>A0A923PI51</accession>
<keyword evidence="1" id="KW-0472">Membrane</keyword>
<dbReference type="Proteomes" id="UP000650081">
    <property type="component" value="Unassembled WGS sequence"/>
</dbReference>
<keyword evidence="3" id="KW-1185">Reference proteome</keyword>
<evidence type="ECO:0000256" key="1">
    <source>
        <dbReference type="SAM" id="Phobius"/>
    </source>
</evidence>